<protein>
    <submittedName>
        <fullName evidence="2">DUF1902 domain-containing protein</fullName>
    </submittedName>
</protein>
<dbReference type="Gene3D" id="3.30.2390.10">
    <property type="entry name" value="TTHA1013-like"/>
    <property type="match status" value="1"/>
</dbReference>
<evidence type="ECO:0000313" key="3">
    <source>
        <dbReference type="Proteomes" id="UP001276840"/>
    </source>
</evidence>
<proteinExistence type="predicted"/>
<evidence type="ECO:0000313" key="2">
    <source>
        <dbReference type="EMBL" id="MDX8525018.1"/>
    </source>
</evidence>
<feature type="domain" description="DUF1902" evidence="1">
    <location>
        <begin position="3"/>
        <end position="64"/>
    </location>
</feature>
<dbReference type="InterPro" id="IPR015066">
    <property type="entry name" value="DUF1902"/>
</dbReference>
<gene>
    <name evidence="2" type="ORF">RFM68_10900</name>
</gene>
<dbReference type="Pfam" id="PF08972">
    <property type="entry name" value="DUF1902"/>
    <property type="match status" value="1"/>
</dbReference>
<sequence length="70" mass="7717">MKIVVDAFWDDDAKVWVASSREGIGLATEADTIELLQNKLAVLVPDLLGDEHEDPFEIELIARSHQTVAA</sequence>
<reference evidence="2 3" key="1">
    <citation type="submission" date="2023-08" db="EMBL/GenBank/DDBJ databases">
        <title>Implementing the SeqCode for naming new Mesorhizobium species isolated from Vachellia karroo root nodules.</title>
        <authorList>
            <person name="Van Lill M."/>
        </authorList>
    </citation>
    <scope>NUCLEOTIDE SEQUENCE [LARGE SCALE GENOMIC DNA]</scope>
    <source>
        <strain evidence="2 3">MSK 1335</strain>
    </source>
</reference>
<dbReference type="RefSeq" id="WP_320232832.1">
    <property type="nucleotide sequence ID" value="NZ_JAVIJF010000007.1"/>
</dbReference>
<accession>A0ABU4ZI21</accession>
<comment type="caution">
    <text evidence="2">The sequence shown here is derived from an EMBL/GenBank/DDBJ whole genome shotgun (WGS) entry which is preliminary data.</text>
</comment>
<dbReference type="Proteomes" id="UP001276840">
    <property type="component" value="Unassembled WGS sequence"/>
</dbReference>
<name>A0ABU4ZI21_9HYPH</name>
<evidence type="ECO:0000259" key="1">
    <source>
        <dbReference type="Pfam" id="PF08972"/>
    </source>
</evidence>
<dbReference type="InterPro" id="IPR035069">
    <property type="entry name" value="TTHA1013/TTHA0281-like"/>
</dbReference>
<dbReference type="SUPFAM" id="SSF143100">
    <property type="entry name" value="TTHA1013/TTHA0281-like"/>
    <property type="match status" value="1"/>
</dbReference>
<dbReference type="EMBL" id="JAVIJF010000007">
    <property type="protein sequence ID" value="MDX8525018.1"/>
    <property type="molecule type" value="Genomic_DNA"/>
</dbReference>
<keyword evidence="3" id="KW-1185">Reference proteome</keyword>
<organism evidence="2 3">
    <name type="scientific">Mesorhizobium montanum</name>
    <dbReference type="NCBI Taxonomy" id="3072323"/>
    <lineage>
        <taxon>Bacteria</taxon>
        <taxon>Pseudomonadati</taxon>
        <taxon>Pseudomonadota</taxon>
        <taxon>Alphaproteobacteria</taxon>
        <taxon>Hyphomicrobiales</taxon>
        <taxon>Phyllobacteriaceae</taxon>
        <taxon>Mesorhizobium</taxon>
    </lineage>
</organism>